<name>A0ABQ6FKQ5_9CHLR</name>
<sequence length="262" mass="27472">MRKIASKDGTAIAFDQSGEGPAVILVGGAFQHRAIDPKAARLAALLAQHFTVFHYDRRGRGESGDTLPYATLREIEDLEALIKEAGGLACVFGMSSGAVLTLHAAARGLAIKKMALYEAPFNAGDDDSRHASENYTKQLTALLAESHWGDAVALAMTTFGAPAQAVAGMRQMPFWSTFEAVAPTLAYDNAIMGDGSVPTTLISSISVPALVLDGEASPALMHKAADAVAHSLPNAQRCTLAGQTHEVDPDVLAPVLVEFFAG</sequence>
<dbReference type="Proteomes" id="UP001344906">
    <property type="component" value="Unassembled WGS sequence"/>
</dbReference>
<dbReference type="RefSeq" id="WP_338247877.1">
    <property type="nucleotide sequence ID" value="NZ_BSRI01000001.1"/>
</dbReference>
<dbReference type="SUPFAM" id="SSF53474">
    <property type="entry name" value="alpha/beta-Hydrolases"/>
    <property type="match status" value="1"/>
</dbReference>
<proteinExistence type="predicted"/>
<dbReference type="Gene3D" id="3.40.50.1820">
    <property type="entry name" value="alpha/beta hydrolase"/>
    <property type="match status" value="1"/>
</dbReference>
<dbReference type="GO" id="GO:0016787">
    <property type="term" value="F:hydrolase activity"/>
    <property type="evidence" value="ECO:0007669"/>
    <property type="project" value="UniProtKB-KW"/>
</dbReference>
<reference evidence="2 3" key="1">
    <citation type="submission" date="2023-02" db="EMBL/GenBank/DDBJ databases">
        <title>Dictyobacter halimunensis sp. nov., a new member of the class Ktedonobacteria from forest soil in a geothermal area.</title>
        <authorList>
            <person name="Rachmania M.K."/>
            <person name="Ningsih F."/>
            <person name="Sakai Y."/>
            <person name="Yabe S."/>
            <person name="Yokota A."/>
            <person name="Sjamsuridzal W."/>
        </authorList>
    </citation>
    <scope>NUCLEOTIDE SEQUENCE [LARGE SCALE GENOMIC DNA]</scope>
    <source>
        <strain evidence="2 3">S3.2.2.5</strain>
    </source>
</reference>
<evidence type="ECO:0000259" key="1">
    <source>
        <dbReference type="Pfam" id="PF12697"/>
    </source>
</evidence>
<evidence type="ECO:0000313" key="3">
    <source>
        <dbReference type="Proteomes" id="UP001344906"/>
    </source>
</evidence>
<dbReference type="EMBL" id="BSRI01000001">
    <property type="protein sequence ID" value="GLV54169.1"/>
    <property type="molecule type" value="Genomic_DNA"/>
</dbReference>
<dbReference type="InterPro" id="IPR029058">
    <property type="entry name" value="AB_hydrolase_fold"/>
</dbReference>
<dbReference type="InterPro" id="IPR000073">
    <property type="entry name" value="AB_hydrolase_1"/>
</dbReference>
<keyword evidence="2" id="KW-0378">Hydrolase</keyword>
<dbReference type="Pfam" id="PF12697">
    <property type="entry name" value="Abhydrolase_6"/>
    <property type="match status" value="1"/>
</dbReference>
<protein>
    <submittedName>
        <fullName evidence="2">Alpha/beta hydrolase</fullName>
    </submittedName>
</protein>
<feature type="domain" description="AB hydrolase-1" evidence="1">
    <location>
        <begin position="23"/>
        <end position="236"/>
    </location>
</feature>
<comment type="caution">
    <text evidence="2">The sequence shown here is derived from an EMBL/GenBank/DDBJ whole genome shotgun (WGS) entry which is preliminary data.</text>
</comment>
<organism evidence="2 3">
    <name type="scientific">Dictyobacter halimunensis</name>
    <dbReference type="NCBI Taxonomy" id="3026934"/>
    <lineage>
        <taxon>Bacteria</taxon>
        <taxon>Bacillati</taxon>
        <taxon>Chloroflexota</taxon>
        <taxon>Ktedonobacteria</taxon>
        <taxon>Ktedonobacterales</taxon>
        <taxon>Dictyobacteraceae</taxon>
        <taxon>Dictyobacter</taxon>
    </lineage>
</organism>
<keyword evidence="3" id="KW-1185">Reference proteome</keyword>
<accession>A0ABQ6FKQ5</accession>
<gene>
    <name evidence="2" type="ORF">KDH_10170</name>
</gene>
<evidence type="ECO:0000313" key="2">
    <source>
        <dbReference type="EMBL" id="GLV54169.1"/>
    </source>
</evidence>